<evidence type="ECO:0000313" key="1">
    <source>
        <dbReference type="EMBL" id="CAD8883153.1"/>
    </source>
</evidence>
<dbReference type="PANTHER" id="PTHR15460">
    <property type="entry name" value="PEROXISOMAL MEMBRANE PROTEIN 4"/>
    <property type="match status" value="1"/>
</dbReference>
<reference evidence="1" key="1">
    <citation type="submission" date="2021-01" db="EMBL/GenBank/DDBJ databases">
        <authorList>
            <person name="Corre E."/>
            <person name="Pelletier E."/>
            <person name="Niang G."/>
            <person name="Scheremetjew M."/>
            <person name="Finn R."/>
            <person name="Kale V."/>
            <person name="Holt S."/>
            <person name="Cochrane G."/>
            <person name="Meng A."/>
            <person name="Brown T."/>
            <person name="Cohen L."/>
        </authorList>
    </citation>
    <scope>NUCLEOTIDE SEQUENCE</scope>
    <source>
        <strain evidence="1">308</strain>
    </source>
</reference>
<accession>A0A7S1BD84</accession>
<sequence>MSSKSERGGVQLKPPLSVAELRSAFLSALYGFRYGFRVRFLHTFFLSLLHLSRRRDSIHRHILGRPLRKAWTHGYNLARFAYLYKIILYMLRRNSGNINIMGGFATSPPIIGRPEKYWHAALAGAFGGWFLWGEEGEINTQILLYLFSRVFLAGIKAVSSEVIAPPQSIIQGKGPSAAAAATSLYSPCSATSFPSILQSSVIRRSTAAAIWAAVMYQFERCPEYLQRGLRSSMEEIYRADEK</sequence>
<dbReference type="AlphaFoldDB" id="A0A7S1BD84"/>
<protein>
    <recommendedName>
        <fullName evidence="2">Peroxisomal membrane protein 4</fullName>
    </recommendedName>
</protein>
<dbReference type="PANTHER" id="PTHR15460:SF3">
    <property type="entry name" value="PEROXISOMAL MEMBRANE PROTEIN 4"/>
    <property type="match status" value="1"/>
</dbReference>
<organism evidence="1">
    <name type="scientific">Corethron hystrix</name>
    <dbReference type="NCBI Taxonomy" id="216773"/>
    <lineage>
        <taxon>Eukaryota</taxon>
        <taxon>Sar</taxon>
        <taxon>Stramenopiles</taxon>
        <taxon>Ochrophyta</taxon>
        <taxon>Bacillariophyta</taxon>
        <taxon>Coscinodiscophyceae</taxon>
        <taxon>Corethrophycidae</taxon>
        <taxon>Corethrales</taxon>
        <taxon>Corethraceae</taxon>
        <taxon>Corethron</taxon>
    </lineage>
</organism>
<gene>
    <name evidence="1" type="ORF">CHYS00102_LOCUS10348</name>
</gene>
<dbReference type="GO" id="GO:0005778">
    <property type="term" value="C:peroxisomal membrane"/>
    <property type="evidence" value="ECO:0007669"/>
    <property type="project" value="TreeGrafter"/>
</dbReference>
<proteinExistence type="predicted"/>
<dbReference type="InterPro" id="IPR019531">
    <property type="entry name" value="Pmp4"/>
</dbReference>
<dbReference type="EMBL" id="HBFR01014177">
    <property type="protein sequence ID" value="CAD8883153.1"/>
    <property type="molecule type" value="Transcribed_RNA"/>
</dbReference>
<name>A0A7S1BD84_9STRA</name>
<evidence type="ECO:0008006" key="2">
    <source>
        <dbReference type="Google" id="ProtNLM"/>
    </source>
</evidence>